<evidence type="ECO:0000259" key="2">
    <source>
        <dbReference type="PROSITE" id="PS50994"/>
    </source>
</evidence>
<comment type="caution">
    <text evidence="3">The sequence shown here is derived from an EMBL/GenBank/DDBJ whole genome shotgun (WGS) entry which is preliminary data.</text>
</comment>
<organism evidence="3 4">
    <name type="scientific">Stichopus japonicus</name>
    <name type="common">Sea cucumber</name>
    <dbReference type="NCBI Taxonomy" id="307972"/>
    <lineage>
        <taxon>Eukaryota</taxon>
        <taxon>Metazoa</taxon>
        <taxon>Echinodermata</taxon>
        <taxon>Eleutherozoa</taxon>
        <taxon>Echinozoa</taxon>
        <taxon>Holothuroidea</taxon>
        <taxon>Aspidochirotacea</taxon>
        <taxon>Aspidochirotida</taxon>
        <taxon>Stichopodidae</taxon>
        <taxon>Apostichopus</taxon>
    </lineage>
</organism>
<gene>
    <name evidence="3" type="ORF">BSL78_03263</name>
</gene>
<dbReference type="UniPathway" id="UPA00196"/>
<dbReference type="OrthoDB" id="28748at2759"/>
<dbReference type="STRING" id="307972.A0A2G8LHR9"/>
<keyword evidence="1" id="KW-1133">Transmembrane helix</keyword>
<dbReference type="SUPFAM" id="SSF53098">
    <property type="entry name" value="Ribonuclease H-like"/>
    <property type="match status" value="1"/>
</dbReference>
<dbReference type="InterPro" id="IPR040676">
    <property type="entry name" value="DUF5641"/>
</dbReference>
<keyword evidence="1" id="KW-0472">Membrane</keyword>
<dbReference type="GO" id="GO:0003676">
    <property type="term" value="F:nucleic acid binding"/>
    <property type="evidence" value="ECO:0007669"/>
    <property type="project" value="InterPro"/>
</dbReference>
<dbReference type="AlphaFoldDB" id="A0A2G8LHR9"/>
<reference evidence="3 4" key="1">
    <citation type="journal article" date="2017" name="PLoS Biol.">
        <title>The sea cucumber genome provides insights into morphological evolution and visceral regeneration.</title>
        <authorList>
            <person name="Zhang X."/>
            <person name="Sun L."/>
            <person name="Yuan J."/>
            <person name="Sun Y."/>
            <person name="Gao Y."/>
            <person name="Zhang L."/>
            <person name="Li S."/>
            <person name="Dai H."/>
            <person name="Hamel J.F."/>
            <person name="Liu C."/>
            <person name="Yu Y."/>
            <person name="Liu S."/>
            <person name="Lin W."/>
            <person name="Guo K."/>
            <person name="Jin S."/>
            <person name="Xu P."/>
            <person name="Storey K.B."/>
            <person name="Huan P."/>
            <person name="Zhang T."/>
            <person name="Zhou Y."/>
            <person name="Zhang J."/>
            <person name="Lin C."/>
            <person name="Li X."/>
            <person name="Xing L."/>
            <person name="Huo D."/>
            <person name="Sun M."/>
            <person name="Wang L."/>
            <person name="Mercier A."/>
            <person name="Li F."/>
            <person name="Yang H."/>
            <person name="Xiang J."/>
        </authorList>
    </citation>
    <scope>NUCLEOTIDE SEQUENCE [LARGE SCALE GENOMIC DNA]</scope>
    <source>
        <strain evidence="3">Shaxun</strain>
        <tissue evidence="3">Muscle</tissue>
    </source>
</reference>
<feature type="domain" description="Integrase catalytic" evidence="2">
    <location>
        <begin position="141"/>
        <end position="334"/>
    </location>
</feature>
<dbReference type="Pfam" id="PF18701">
    <property type="entry name" value="DUF5641"/>
    <property type="match status" value="1"/>
</dbReference>
<dbReference type="GO" id="GO:0016255">
    <property type="term" value="P:attachment of GPI anchor to protein"/>
    <property type="evidence" value="ECO:0007669"/>
    <property type="project" value="InterPro"/>
</dbReference>
<feature type="transmembrane region" description="Helical" evidence="1">
    <location>
        <begin position="951"/>
        <end position="973"/>
    </location>
</feature>
<dbReference type="EMBL" id="MRZV01000073">
    <property type="protein sequence ID" value="PIK59808.1"/>
    <property type="molecule type" value="Genomic_DNA"/>
</dbReference>
<proteinExistence type="predicted"/>
<evidence type="ECO:0000256" key="1">
    <source>
        <dbReference type="SAM" id="Phobius"/>
    </source>
</evidence>
<accession>A0A2G8LHR9</accession>
<dbReference type="InterPro" id="IPR019540">
    <property type="entry name" value="PtdIno-glycan_biosynth_class_S"/>
</dbReference>
<keyword evidence="4" id="KW-1185">Reference proteome</keyword>
<dbReference type="Pfam" id="PF10510">
    <property type="entry name" value="PIG-S"/>
    <property type="match status" value="1"/>
</dbReference>
<dbReference type="InterPro" id="IPR001584">
    <property type="entry name" value="Integrase_cat-core"/>
</dbReference>
<evidence type="ECO:0000313" key="4">
    <source>
        <dbReference type="Proteomes" id="UP000230750"/>
    </source>
</evidence>
<dbReference type="Gene3D" id="3.30.420.10">
    <property type="entry name" value="Ribonuclease H-like superfamily/Ribonuclease H"/>
    <property type="match status" value="1"/>
</dbReference>
<dbReference type="Proteomes" id="UP000230750">
    <property type="component" value="Unassembled WGS sequence"/>
</dbReference>
<dbReference type="GO" id="GO:0006506">
    <property type="term" value="P:GPI anchor biosynthetic process"/>
    <property type="evidence" value="ECO:0007669"/>
    <property type="project" value="UniProtKB-UniPathway"/>
</dbReference>
<dbReference type="PANTHER" id="PTHR47331:SF6">
    <property type="entry name" value="DOUBLECORTIN DOMAIN-CONTAINING PROTEIN"/>
    <property type="match status" value="1"/>
</dbReference>
<sequence length="985" mass="111790">MVQANAFKVEIDFLRTCKTSRNELGTCLRTRPLGDLDPFLDDDEIMRVGGRLCKSSSEFHVRHPVIFPKTGHVTNLLIYHFHEKVEHQGRGFTTNELRANGFWVVGCSSAVAKVIHGCVKCKKYRGKLNQQKMADLPADRVEASPPFTYCGVDCFGPWYVKEGRKQLKRYGVLFTCMASRAVHIEVSCSLSTDSFLNALRRFLAVRGPIRVLRSDQGTNFVGASNELKKALAETDHNSVSKFLLKQGCDYFEFKFNVPHASHMGGVWERQIRTARNILNSTLDKHGTQLDDESLRTFMYEVASIINSRPLSADTLYDPMSLAPLTPNHLITMKSRVLLPPPGSFDSSDMYSRKRWRRVQYMINVFWSRWRVEYLQNLQARQKWSKPSRNIEINDVVLVKTEDLPRNEWPLARVVDVIQGDDNCVRKVKVALSAHIDDKGKRRDGLHMVTALAIGLFFILLGLPLWWKTTTTYRANLPHNDIHALAHKDLICSIPVILVTCNQEFPPQQLKVTGKLFEEFLNRDSSTAAYFKMKYTVSARSCSQKEMDVLNSQENFEDRDEGLGLFNGQPSSDPQVFLIMESSWSGSHGDIYVGRHNAIYALAEKSGVSPKQRLEDIAVVLKKKILGEESLASVHVTSRGAKLKKADPAMMRAVQSTPGYELSFTLMNSDPSEIIARWNIEQAIHDYLQPFLDRLKTFAEFTVSSQVLHYSQLPLNPKRNKDKAYFYLSASTLPLLINPVETKIGSDVSMYPTLNFLVFIPSIKYRPLYIHDKEDQIVSTNAFFSPRWGGVQVQNPAPLEEEENSTLPAEYQVDMKSAMEVYLSQLRLLIGVPNQKSNEDVHFALPGQTALTEWELQALLRKRAVENIATATSTLFSLSKLLEKINNMVINDDIAAEVYSSANCLHKAHDYLAEGELSKAFHFSKKAIISAEKAFFHPSLLELLYFPEDQKFAIYIPLFLPVGIPVVLSLFKAVKWLKAKRKEKQS</sequence>
<dbReference type="GO" id="GO:0015074">
    <property type="term" value="P:DNA integration"/>
    <property type="evidence" value="ECO:0007669"/>
    <property type="project" value="InterPro"/>
</dbReference>
<dbReference type="InterPro" id="IPR012337">
    <property type="entry name" value="RNaseH-like_sf"/>
</dbReference>
<feature type="transmembrane region" description="Helical" evidence="1">
    <location>
        <begin position="445"/>
        <end position="466"/>
    </location>
</feature>
<dbReference type="PROSITE" id="PS50994">
    <property type="entry name" value="INTEGRASE"/>
    <property type="match status" value="1"/>
</dbReference>
<evidence type="ECO:0000313" key="3">
    <source>
        <dbReference type="EMBL" id="PIK59808.1"/>
    </source>
</evidence>
<dbReference type="InterPro" id="IPR036397">
    <property type="entry name" value="RNaseH_sf"/>
</dbReference>
<keyword evidence="1" id="KW-0812">Transmembrane</keyword>
<dbReference type="PANTHER" id="PTHR47331">
    <property type="entry name" value="PHD-TYPE DOMAIN-CONTAINING PROTEIN"/>
    <property type="match status" value="1"/>
</dbReference>
<dbReference type="GO" id="GO:0042765">
    <property type="term" value="C:GPI-anchor transamidase complex"/>
    <property type="evidence" value="ECO:0007669"/>
    <property type="project" value="InterPro"/>
</dbReference>
<protein>
    <recommendedName>
        <fullName evidence="2">Integrase catalytic domain-containing protein</fullName>
    </recommendedName>
</protein>
<name>A0A2G8LHR9_STIJA</name>